<dbReference type="Proteomes" id="UP001464378">
    <property type="component" value="Unassembled WGS sequence"/>
</dbReference>
<name>A0ABV1EB84_9FIRM</name>
<dbReference type="PROSITE" id="PS01229">
    <property type="entry name" value="COF_2"/>
    <property type="match status" value="1"/>
</dbReference>
<dbReference type="EMBL" id="JBBMFK010000010">
    <property type="protein sequence ID" value="MEQ2443278.1"/>
    <property type="molecule type" value="Genomic_DNA"/>
</dbReference>
<evidence type="ECO:0000313" key="1">
    <source>
        <dbReference type="EMBL" id="MEQ2443278.1"/>
    </source>
</evidence>
<dbReference type="PANTHER" id="PTHR10000:SF8">
    <property type="entry name" value="HAD SUPERFAMILY HYDROLASE-LIKE, TYPE 3"/>
    <property type="match status" value="1"/>
</dbReference>
<protein>
    <submittedName>
        <fullName evidence="1">HAD family hydrolase</fullName>
        <ecNumber evidence="1">3.1.3.-</ecNumber>
    </submittedName>
</protein>
<dbReference type="InterPro" id="IPR036412">
    <property type="entry name" value="HAD-like_sf"/>
</dbReference>
<dbReference type="InterPro" id="IPR006379">
    <property type="entry name" value="HAD-SF_hydro_IIB"/>
</dbReference>
<dbReference type="Gene3D" id="3.40.50.1000">
    <property type="entry name" value="HAD superfamily/HAD-like"/>
    <property type="match status" value="1"/>
</dbReference>
<gene>
    <name evidence="1" type="ORF">WMO64_07330</name>
</gene>
<keyword evidence="2" id="KW-1185">Reference proteome</keyword>
<dbReference type="PANTHER" id="PTHR10000">
    <property type="entry name" value="PHOSPHOSERINE PHOSPHATASE"/>
    <property type="match status" value="1"/>
</dbReference>
<dbReference type="InterPro" id="IPR023214">
    <property type="entry name" value="HAD_sf"/>
</dbReference>
<dbReference type="Pfam" id="PF08282">
    <property type="entry name" value="Hydrolase_3"/>
    <property type="match status" value="1"/>
</dbReference>
<reference evidence="1 2" key="1">
    <citation type="submission" date="2024-03" db="EMBL/GenBank/DDBJ databases">
        <title>Human intestinal bacterial collection.</title>
        <authorList>
            <person name="Pauvert C."/>
            <person name="Hitch T.C.A."/>
            <person name="Clavel T."/>
        </authorList>
    </citation>
    <scope>NUCLEOTIDE SEQUENCE [LARGE SCALE GENOMIC DNA]</scope>
    <source>
        <strain evidence="1 2">CLA-AP-H29</strain>
    </source>
</reference>
<dbReference type="RefSeq" id="WP_294521998.1">
    <property type="nucleotide sequence ID" value="NZ_JBBMFK010000010.1"/>
</dbReference>
<sequence>MEISLLAMDLDGTALLDDHKTFTPRLYAALSAAARKGVAIVPATGRQYAMLPPAVRTGAEWEDLCVLCNGSEVRRLPTGELLEARYMEPDAARQVLALARSLGLPVELSASGLLYLTQESWDMQRAHEDSLYFHLNNILPARGRTVPTLEEVLDRPGLDLDKVNLPYVPTELGAEVERALEAAPVSFAWSGPHSLEITHSQATKANGMLAACRILGVDPACTMAIGDSGNDITMLKAAGLGVAMGSAAQAVKDAADAVTASNREDGAALAIERYILGGP</sequence>
<dbReference type="NCBIfam" id="TIGR01484">
    <property type="entry name" value="HAD-SF-IIB"/>
    <property type="match status" value="1"/>
</dbReference>
<proteinExistence type="predicted"/>
<organism evidence="1 2">
    <name type="scientific">Pseudoflavonifractor intestinihominis</name>
    <dbReference type="NCBI Taxonomy" id="3133171"/>
    <lineage>
        <taxon>Bacteria</taxon>
        <taxon>Bacillati</taxon>
        <taxon>Bacillota</taxon>
        <taxon>Clostridia</taxon>
        <taxon>Eubacteriales</taxon>
        <taxon>Oscillospiraceae</taxon>
        <taxon>Pseudoflavonifractor</taxon>
    </lineage>
</organism>
<accession>A0ABV1EB84</accession>
<dbReference type="EC" id="3.1.3.-" evidence="1"/>
<keyword evidence="1" id="KW-0378">Hydrolase</keyword>
<dbReference type="GO" id="GO:0016787">
    <property type="term" value="F:hydrolase activity"/>
    <property type="evidence" value="ECO:0007669"/>
    <property type="project" value="UniProtKB-KW"/>
</dbReference>
<dbReference type="Gene3D" id="3.30.1240.10">
    <property type="match status" value="1"/>
</dbReference>
<comment type="caution">
    <text evidence="1">The sequence shown here is derived from an EMBL/GenBank/DDBJ whole genome shotgun (WGS) entry which is preliminary data.</text>
</comment>
<evidence type="ECO:0000313" key="2">
    <source>
        <dbReference type="Proteomes" id="UP001464378"/>
    </source>
</evidence>
<dbReference type="SUPFAM" id="SSF56784">
    <property type="entry name" value="HAD-like"/>
    <property type="match status" value="1"/>
</dbReference>